<name>U6GJV9_EIMAC</name>
<dbReference type="AlphaFoldDB" id="U6GJV9"/>
<keyword evidence="2" id="KW-1185">Reference proteome</keyword>
<accession>U6GJV9</accession>
<reference evidence="1" key="1">
    <citation type="submission" date="2013-10" db="EMBL/GenBank/DDBJ databases">
        <title>Genomic analysis of the causative agents of coccidiosis in chickens.</title>
        <authorList>
            <person name="Reid A.J."/>
            <person name="Blake D."/>
            <person name="Billington K."/>
            <person name="Browne H."/>
            <person name="Dunn M."/>
            <person name="Hung S."/>
            <person name="Kawahara F."/>
            <person name="Miranda-Saavedra D."/>
            <person name="Mourier T."/>
            <person name="Nagra H."/>
            <person name="Otto T.D."/>
            <person name="Rawlings N."/>
            <person name="Sanchez A."/>
            <person name="Sanders M."/>
            <person name="Subramaniam C."/>
            <person name="Tay Y."/>
            <person name="Dear P."/>
            <person name="Doerig C."/>
            <person name="Gruber A."/>
            <person name="Parkinson J."/>
            <person name="Shirley M."/>
            <person name="Wan K.L."/>
            <person name="Berriman M."/>
            <person name="Tomley F."/>
            <person name="Pain A."/>
        </authorList>
    </citation>
    <scope>NUCLEOTIDE SEQUENCE</scope>
    <source>
        <strain evidence="1">Houghton</strain>
    </source>
</reference>
<reference evidence="1" key="2">
    <citation type="submission" date="2013-10" db="EMBL/GenBank/DDBJ databases">
        <authorList>
            <person name="Aslett M."/>
        </authorList>
    </citation>
    <scope>NUCLEOTIDE SEQUENCE</scope>
    <source>
        <strain evidence="1">Houghton</strain>
    </source>
</reference>
<protein>
    <submittedName>
        <fullName evidence="1">Uncharacterized protein</fullName>
    </submittedName>
</protein>
<dbReference type="Proteomes" id="UP000018050">
    <property type="component" value="Unassembled WGS sequence"/>
</dbReference>
<dbReference type="RefSeq" id="XP_013249588.1">
    <property type="nucleotide sequence ID" value="XM_013394134.1"/>
</dbReference>
<dbReference type="OMA" id="WHFRLMA"/>
<dbReference type="OrthoDB" id="348329at2759"/>
<organism evidence="1 2">
    <name type="scientific">Eimeria acervulina</name>
    <name type="common">Coccidian parasite</name>
    <dbReference type="NCBI Taxonomy" id="5801"/>
    <lineage>
        <taxon>Eukaryota</taxon>
        <taxon>Sar</taxon>
        <taxon>Alveolata</taxon>
        <taxon>Apicomplexa</taxon>
        <taxon>Conoidasida</taxon>
        <taxon>Coccidia</taxon>
        <taxon>Eucoccidiorida</taxon>
        <taxon>Eimeriorina</taxon>
        <taxon>Eimeriidae</taxon>
        <taxon>Eimeria</taxon>
    </lineage>
</organism>
<sequence length="484" mass="50759">MLTVAPQYATHCAVDDSTAHGAAWCGECPTEESGAAGLNTSSRAASCAARSPILQLQREYPAAFAAVAAAAASTGKLRLLQDPLWLAAIDAVHAWRHSTNVEEPSSVEAADLTAAAEEGGNVAEAIREAARAVGEEDPLVRLQAAVLLGEAAALLHSISEALTASSLQKSAVGYKSTVSGSEHNPHLVAAADRAAHALELWHFRLMALPVSVSLLSLGSRGAAPWKPRPCSSLSGVAATPLLQRPAATDELLLLHQKVRWALGFLTSADACSVEKIQPLRLRCMQALQQAQQLALQLGLPAVAARAGAAGEAESAETGAPRAEAAAAAAAAADTAEVVLARQTCGGAALPLPISSLPRLDDRDMNWQLLFRTRGAVAAPGWNSTGKVQHRQQESPHWWPKSLSLPLGHLLWSLRSVGKKRTSQEVLLSRGFFLPTVSPHWRGEFMGCATDVAAGSAVEGSFLLKHAAKLHALLTSSLRPELALR</sequence>
<evidence type="ECO:0000313" key="1">
    <source>
        <dbReference type="EMBL" id="CDI80460.1"/>
    </source>
</evidence>
<evidence type="ECO:0000313" key="2">
    <source>
        <dbReference type="Proteomes" id="UP000018050"/>
    </source>
</evidence>
<dbReference type="GeneID" id="25269580"/>
<dbReference type="EMBL" id="HG671212">
    <property type="protein sequence ID" value="CDI80460.1"/>
    <property type="molecule type" value="Genomic_DNA"/>
</dbReference>
<proteinExistence type="predicted"/>
<gene>
    <name evidence="1" type="ORF">EAH_00015100</name>
</gene>
<dbReference type="VEuPathDB" id="ToxoDB:EAH_00015100"/>